<gene>
    <name evidence="2" type="ORF">BJ122_11366</name>
</gene>
<dbReference type="RefSeq" id="WP_110781225.1">
    <property type="nucleotide sequence ID" value="NZ_QJTI01000013.1"/>
</dbReference>
<name>A0A318TB48_9BRAD</name>
<organism evidence="2 3">
    <name type="scientific">Rhodopseudomonas faecalis</name>
    <dbReference type="NCBI Taxonomy" id="99655"/>
    <lineage>
        <taxon>Bacteria</taxon>
        <taxon>Pseudomonadati</taxon>
        <taxon>Pseudomonadota</taxon>
        <taxon>Alphaproteobacteria</taxon>
        <taxon>Hyphomicrobiales</taxon>
        <taxon>Nitrobacteraceae</taxon>
        <taxon>Rhodopseudomonas</taxon>
    </lineage>
</organism>
<evidence type="ECO:0000313" key="2">
    <source>
        <dbReference type="EMBL" id="PYF02282.1"/>
    </source>
</evidence>
<sequence length="425" mass="47929">MTARLQRTLKRAVRLQDMTVISSDDLLQIDADGYQEIRRAATRARNEGQPAFVCDHCGFAVYAPREPKTRLPFWRHHKGAPRSCPWWTGEPGSTDEVSASQFQGAQESPLHLRVKHLVAELLAADPRTEPESVVVDQYVVCGESRRRPDVRAVYDGKPIAIEIQLATTQIPIIVAREDFYQREGRHLIWLTWNFVPVERAHLLTAFEDIFYSHNKNLFSLDDAVVSESREKGTFLVRAFWEHGSGWNSKTTALPDLEWPSSGLPYAVAPPPPWHRDFRARWLGATKPQGTPWPARNTLLSELAEKFVDDSIDASTLEETDIGALINAILSFVEGKPVGSAQKNLTEVINTFLASERRFRFARIMRKVIVVTGVSEILDKPSVAAKFSRATEDDQDGPESLTGRVVLLLFSELFEKRRPTSYPSSP</sequence>
<evidence type="ECO:0000259" key="1">
    <source>
        <dbReference type="Pfam" id="PF19500"/>
    </source>
</evidence>
<dbReference type="Proteomes" id="UP000248148">
    <property type="component" value="Unassembled WGS sequence"/>
</dbReference>
<dbReference type="InterPro" id="IPR046099">
    <property type="entry name" value="DUF6035"/>
</dbReference>
<dbReference type="EMBL" id="QJTI01000013">
    <property type="protein sequence ID" value="PYF02282.1"/>
    <property type="molecule type" value="Genomic_DNA"/>
</dbReference>
<evidence type="ECO:0000313" key="3">
    <source>
        <dbReference type="Proteomes" id="UP000248148"/>
    </source>
</evidence>
<proteinExistence type="predicted"/>
<protein>
    <recommendedName>
        <fullName evidence="1">DUF6035 domain-containing protein</fullName>
    </recommendedName>
</protein>
<comment type="caution">
    <text evidence="2">The sequence shown here is derived from an EMBL/GenBank/DDBJ whole genome shotgun (WGS) entry which is preliminary data.</text>
</comment>
<dbReference type="OrthoDB" id="1302950at2"/>
<dbReference type="AlphaFoldDB" id="A0A318TB48"/>
<reference evidence="2 3" key="1">
    <citation type="submission" date="2018-06" db="EMBL/GenBank/DDBJ databases">
        <title>Genomic Encyclopedia of Archaeal and Bacterial Type Strains, Phase II (KMG-II): from individual species to whole genera.</title>
        <authorList>
            <person name="Goeker M."/>
        </authorList>
    </citation>
    <scope>NUCLEOTIDE SEQUENCE [LARGE SCALE GENOMIC DNA]</scope>
    <source>
        <strain evidence="2 3">JCM 11668</strain>
    </source>
</reference>
<accession>A0A318TB48</accession>
<feature type="domain" description="DUF6035" evidence="1">
    <location>
        <begin position="101"/>
        <end position="223"/>
    </location>
</feature>
<keyword evidence="3" id="KW-1185">Reference proteome</keyword>
<dbReference type="Pfam" id="PF19500">
    <property type="entry name" value="DUF6035"/>
    <property type="match status" value="1"/>
</dbReference>